<dbReference type="AlphaFoldDB" id="A0AB39Z765"/>
<proteinExistence type="predicted"/>
<evidence type="ECO:0000256" key="1">
    <source>
        <dbReference type="SAM" id="SignalP"/>
    </source>
</evidence>
<dbReference type="Proteomes" id="UP001652628">
    <property type="component" value="Chromosome 2R"/>
</dbReference>
<evidence type="ECO:0000313" key="2">
    <source>
        <dbReference type="Proteomes" id="UP001652628"/>
    </source>
</evidence>
<feature type="signal peptide" evidence="1">
    <location>
        <begin position="1"/>
        <end position="22"/>
    </location>
</feature>
<keyword evidence="1" id="KW-0732">Signal</keyword>
<dbReference type="RefSeq" id="XP_016929585.2">
    <property type="nucleotide sequence ID" value="XM_017074096.4"/>
</dbReference>
<name>A0AB39Z765_DROSZ</name>
<keyword evidence="2" id="KW-1185">Reference proteome</keyword>
<gene>
    <name evidence="3" type="primary">LOC108009610</name>
</gene>
<evidence type="ECO:0000313" key="3">
    <source>
        <dbReference type="RefSeq" id="XP_016929585.2"/>
    </source>
</evidence>
<protein>
    <submittedName>
        <fullName evidence="3">Uncharacterized protein</fullName>
    </submittedName>
</protein>
<dbReference type="GeneID" id="108009610"/>
<feature type="chain" id="PRO_5047197171" evidence="1">
    <location>
        <begin position="23"/>
        <end position="267"/>
    </location>
</feature>
<organism evidence="2 3">
    <name type="scientific">Drosophila suzukii</name>
    <name type="common">Spotted-wing drosophila fruit fly</name>
    <dbReference type="NCBI Taxonomy" id="28584"/>
    <lineage>
        <taxon>Eukaryota</taxon>
        <taxon>Metazoa</taxon>
        <taxon>Ecdysozoa</taxon>
        <taxon>Arthropoda</taxon>
        <taxon>Hexapoda</taxon>
        <taxon>Insecta</taxon>
        <taxon>Pterygota</taxon>
        <taxon>Neoptera</taxon>
        <taxon>Endopterygota</taxon>
        <taxon>Diptera</taxon>
        <taxon>Brachycera</taxon>
        <taxon>Muscomorpha</taxon>
        <taxon>Ephydroidea</taxon>
        <taxon>Drosophilidae</taxon>
        <taxon>Drosophila</taxon>
        <taxon>Sophophora</taxon>
    </lineage>
</organism>
<reference evidence="3" key="1">
    <citation type="submission" date="2025-08" db="UniProtKB">
        <authorList>
            <consortium name="RefSeq"/>
        </authorList>
    </citation>
    <scope>IDENTIFICATION</scope>
</reference>
<sequence>MVVYISLIIFLGLSSLQPPVQAVIKNNVYSPLIELVVNHLKECPLNFDNWTMELSLSLSYEQQERISWNIPWARLLEEGKSSLELQKQLNPVNSLKLRLWISLYWYLKRSQLLNVVLLSNFAQELINLRRSKPDMWTNSLQNMGQSLPSFLRLLLQSQRLCLQHKREMLNVGAEYHLELGANSNCSIWEVHEEKEDHWLRLVNVCDDTSHFFISMLSQAGSHFLFSAPSNMATHFCVINGLGFFEEASKTNIGCQWLLNDCRFLHLI</sequence>
<accession>A0AB39Z765</accession>